<keyword evidence="1" id="KW-0274">FAD</keyword>
<dbReference type="SUPFAM" id="SSF56176">
    <property type="entry name" value="FAD-binding/transporter-associated domain-like"/>
    <property type="match status" value="1"/>
</dbReference>
<dbReference type="eggNOG" id="COG0277">
    <property type="taxonomic scope" value="Bacteria"/>
</dbReference>
<dbReference type="KEGG" id="rpc:RPC_4210"/>
<dbReference type="EMBL" id="CP000301">
    <property type="protein sequence ID" value="ABD89734.1"/>
    <property type="molecule type" value="Genomic_DNA"/>
</dbReference>
<dbReference type="PANTHER" id="PTHR43762:SF1">
    <property type="entry name" value="D-ARABINONO-1,4-LACTONE OXIDASE"/>
    <property type="match status" value="1"/>
</dbReference>
<dbReference type="InterPro" id="IPR036318">
    <property type="entry name" value="FAD-bd_PCMH-like_sf"/>
</dbReference>
<evidence type="ECO:0000259" key="2">
    <source>
        <dbReference type="PROSITE" id="PS51387"/>
    </source>
</evidence>
<dbReference type="InterPro" id="IPR016169">
    <property type="entry name" value="FAD-bd_PCMH_sub2"/>
</dbReference>
<reference evidence="3" key="1">
    <citation type="submission" date="2006-03" db="EMBL/GenBank/DDBJ databases">
        <title>Complete sequence of Rhodopseudomonas palustris BisB18.</title>
        <authorList>
            <consortium name="US DOE Joint Genome Institute"/>
            <person name="Copeland A."/>
            <person name="Lucas S."/>
            <person name="Lapidus A."/>
            <person name="Barry K."/>
            <person name="Detter J.C."/>
            <person name="Glavina del Rio T."/>
            <person name="Hammon N."/>
            <person name="Israni S."/>
            <person name="Dalin E."/>
            <person name="Tice H."/>
            <person name="Pitluck S."/>
            <person name="Chain P."/>
            <person name="Malfatti S."/>
            <person name="Shin M."/>
            <person name="Vergez L."/>
            <person name="Schmutz J."/>
            <person name="Larimer F."/>
            <person name="Land M."/>
            <person name="Hauser L."/>
            <person name="Pelletier D.A."/>
            <person name="Kyrpides N."/>
            <person name="Anderson I."/>
            <person name="Oda Y."/>
            <person name="Harwood C.S."/>
            <person name="Richardson P."/>
        </authorList>
    </citation>
    <scope>NUCLEOTIDE SEQUENCE [LARGE SCALE GENOMIC DNA]</scope>
    <source>
        <strain evidence="3">BisB18</strain>
    </source>
</reference>
<accession>Q20YQ2</accession>
<dbReference type="HOGENOM" id="CLU_032465_0_0_5"/>
<dbReference type="PANTHER" id="PTHR43762">
    <property type="entry name" value="L-GULONOLACTONE OXIDASE"/>
    <property type="match status" value="1"/>
</dbReference>
<dbReference type="RefSeq" id="WP_011474615.1">
    <property type="nucleotide sequence ID" value="NC_007925.1"/>
</dbReference>
<dbReference type="InterPro" id="IPR006094">
    <property type="entry name" value="Oxid_FAD_bind_N"/>
</dbReference>
<keyword evidence="1" id="KW-0285">Flavoprotein</keyword>
<dbReference type="InterPro" id="IPR010031">
    <property type="entry name" value="FAD_lactone_oxidase-like"/>
</dbReference>
<dbReference type="AlphaFoldDB" id="Q20YQ2"/>
<dbReference type="GO" id="GO:0016899">
    <property type="term" value="F:oxidoreductase activity, acting on the CH-OH group of donors, oxygen as acceptor"/>
    <property type="evidence" value="ECO:0007669"/>
    <property type="project" value="InterPro"/>
</dbReference>
<name>Q20YQ2_RHOPB</name>
<gene>
    <name evidence="3" type="ordered locus">RPC_4210</name>
</gene>
<dbReference type="PROSITE" id="PS51387">
    <property type="entry name" value="FAD_PCMH"/>
    <property type="match status" value="1"/>
</dbReference>
<protein>
    <submittedName>
        <fullName evidence="3">FAD linked oxidase-like</fullName>
    </submittedName>
</protein>
<dbReference type="Gene3D" id="3.30.465.10">
    <property type="match status" value="1"/>
</dbReference>
<organism evidence="3">
    <name type="scientific">Rhodopseudomonas palustris (strain BisB18)</name>
    <dbReference type="NCBI Taxonomy" id="316056"/>
    <lineage>
        <taxon>Bacteria</taxon>
        <taxon>Pseudomonadati</taxon>
        <taxon>Pseudomonadota</taxon>
        <taxon>Alphaproteobacteria</taxon>
        <taxon>Hyphomicrobiales</taxon>
        <taxon>Nitrobacteraceae</taxon>
        <taxon>Rhodopseudomonas</taxon>
    </lineage>
</organism>
<proteinExistence type="predicted"/>
<dbReference type="GO" id="GO:0071949">
    <property type="term" value="F:FAD binding"/>
    <property type="evidence" value="ECO:0007669"/>
    <property type="project" value="InterPro"/>
</dbReference>
<evidence type="ECO:0000313" key="3">
    <source>
        <dbReference type="EMBL" id="ABD89734.1"/>
    </source>
</evidence>
<dbReference type="Pfam" id="PF01565">
    <property type="entry name" value="FAD_binding_4"/>
    <property type="match status" value="1"/>
</dbReference>
<dbReference type="STRING" id="316056.RPC_4210"/>
<dbReference type="OrthoDB" id="143770at2"/>
<sequence>MRHRLALPGSMTELIALVGAGSNAPFLAHGCGRSYGDVALNPGGLLIDCRGLDRFIAFDPETGHLVCEAGVRLADILRVICRPDQDGAGFFLPVSPGTRFISVGGAIANDVHGKNHHVFGSFGNHVESFVLLRSSGEILRCSESENAELYAATIGGLGLTGIILQATLKLRRVDGLAFEAEDIAFGSLDDYFQLAVQSDLAWEYTAAWIDCFAKGADIGRGIFSRSRHVAGVGAPPPPLQPRISIPWTPPISVVNRVSTRAFNALYRRKLGKLGKRTSTGSYEQALYPLDGLGNWNRLYGRDGFFQFQNVIPRGCALEVVRAMLREVVAAGAGSMLSVLKVFGALPSRGLLSFPMEGVTFALDFPNDGSQTVRLIERLEAITIESNGRIYPAKDSLMSRQAFWQGYPFAGRFQDSMDPAISSEFAIRVGLAVGRRR</sequence>
<evidence type="ECO:0000256" key="1">
    <source>
        <dbReference type="ARBA" id="ARBA00022827"/>
    </source>
</evidence>
<dbReference type="InterPro" id="IPR016166">
    <property type="entry name" value="FAD-bd_PCMH"/>
</dbReference>
<feature type="domain" description="FAD-binding PCMH-type" evidence="2">
    <location>
        <begin position="1"/>
        <end position="173"/>
    </location>
</feature>